<dbReference type="PANTHER" id="PTHR23542">
    <property type="match status" value="1"/>
</dbReference>
<feature type="transmembrane region" description="Helical" evidence="1">
    <location>
        <begin position="124"/>
        <end position="145"/>
    </location>
</feature>
<gene>
    <name evidence="2" type="ORF">CGZ88_1280</name>
</gene>
<accession>A0A2N5IXW9</accession>
<dbReference type="GO" id="GO:0022857">
    <property type="term" value="F:transmembrane transporter activity"/>
    <property type="evidence" value="ECO:0007669"/>
    <property type="project" value="InterPro"/>
</dbReference>
<dbReference type="PANTHER" id="PTHR23542:SF1">
    <property type="entry name" value="MAJOR FACILITATOR SUPERFAMILY (MFS) PROFILE DOMAIN-CONTAINING PROTEIN"/>
    <property type="match status" value="1"/>
</dbReference>
<feature type="transmembrane region" description="Helical" evidence="1">
    <location>
        <begin position="62"/>
        <end position="86"/>
    </location>
</feature>
<feature type="transmembrane region" description="Helical" evidence="1">
    <location>
        <begin position="98"/>
        <end position="118"/>
    </location>
</feature>
<feature type="transmembrane region" description="Helical" evidence="1">
    <location>
        <begin position="354"/>
        <end position="370"/>
    </location>
</feature>
<dbReference type="AlphaFoldDB" id="A0A2N5IXW9"/>
<feature type="transmembrane region" description="Helical" evidence="1">
    <location>
        <begin position="182"/>
        <end position="207"/>
    </location>
</feature>
<reference evidence="2 3" key="1">
    <citation type="submission" date="2017-07" db="EMBL/GenBank/DDBJ databases">
        <title>Bifidobacterium novel species.</title>
        <authorList>
            <person name="Lugli G.A."/>
            <person name="Milani C."/>
            <person name="Duranti S."/>
            <person name="Mangifesta M."/>
        </authorList>
    </citation>
    <scope>NUCLEOTIDE SEQUENCE [LARGE SCALE GENOMIC DNA]</scope>
    <source>
        <strain evidence="3">Goo31D</strain>
    </source>
</reference>
<dbReference type="Gene3D" id="1.20.1250.20">
    <property type="entry name" value="MFS general substrate transporter like domains"/>
    <property type="match status" value="2"/>
</dbReference>
<protein>
    <submittedName>
        <fullName evidence="2">Tetracycline resistance protein</fullName>
    </submittedName>
</protein>
<organism evidence="2 3">
    <name type="scientific">Bifidobacterium anseris</name>
    <dbReference type="NCBI Taxonomy" id="2020963"/>
    <lineage>
        <taxon>Bacteria</taxon>
        <taxon>Bacillati</taxon>
        <taxon>Actinomycetota</taxon>
        <taxon>Actinomycetes</taxon>
        <taxon>Bifidobacteriales</taxon>
        <taxon>Bifidobacteriaceae</taxon>
        <taxon>Bifidobacterium</taxon>
    </lineage>
</organism>
<evidence type="ECO:0000313" key="3">
    <source>
        <dbReference type="Proteomes" id="UP000234935"/>
    </source>
</evidence>
<name>A0A2N5IXW9_9BIFI</name>
<sequence length="515" mass="54941">MAQRREHVVTKGIRDVNRRLFGGYAQLLKIPHTARFTVGSVIACMPFPMVGMTMTIMTQQYYGNYSLAGALTAVQAIAGAAVGPLFGTLVDRYGQRQVSVPIIAVWMVAATAFVSCVLAHVQPWILFCIVPFLAAVPPWGAMSRARWTNLLKHDRVGVNRALSLCGVFDEAMWVIGNPLASTLAVISGVLTFSFTGACVLIGALMFLTELTTEPASQTQLARAEGLTRREFRAREDEKARLLRAQTAERDARAHAKSEGLTAAEVDAAGKAAYEKSLSGKKDSIWGPGLVAVCVTWFGLGAFQSAAGISIVSFATESNMKQYTGFVFACFSISSLLGALVYGARNWTIPLWKRFYVCLAVVNLGIGSFLFAKQLWVIAVIYLFIGVCQSPTWINGNQLMLHLVPQTRFTEGMAWMGAMNAIGGSAGSAIAGVAIDHAGSRGGFAVVTALALVSLAIALCGLKQIKESTQTPVLTEVDSTDAAVGDGDETAAQLEDVAAIAAEDAPADKAQERADR</sequence>
<feature type="transmembrane region" description="Helical" evidence="1">
    <location>
        <begin position="440"/>
        <end position="461"/>
    </location>
</feature>
<keyword evidence="1" id="KW-1133">Transmembrane helix</keyword>
<proteinExistence type="predicted"/>
<feature type="transmembrane region" description="Helical" evidence="1">
    <location>
        <begin position="413"/>
        <end position="434"/>
    </location>
</feature>
<feature type="transmembrane region" description="Helical" evidence="1">
    <location>
        <begin position="322"/>
        <end position="342"/>
    </location>
</feature>
<keyword evidence="3" id="KW-1185">Reference proteome</keyword>
<dbReference type="InterPro" id="IPR011701">
    <property type="entry name" value="MFS"/>
</dbReference>
<evidence type="ECO:0000313" key="2">
    <source>
        <dbReference type="EMBL" id="PLS26795.1"/>
    </source>
</evidence>
<feature type="transmembrane region" description="Helical" evidence="1">
    <location>
        <begin position="376"/>
        <end position="393"/>
    </location>
</feature>
<dbReference type="SUPFAM" id="SSF103473">
    <property type="entry name" value="MFS general substrate transporter"/>
    <property type="match status" value="1"/>
</dbReference>
<comment type="caution">
    <text evidence="2">The sequence shown here is derived from an EMBL/GenBank/DDBJ whole genome shotgun (WGS) entry which is preliminary data.</text>
</comment>
<dbReference type="InterPro" id="IPR036259">
    <property type="entry name" value="MFS_trans_sf"/>
</dbReference>
<feature type="transmembrane region" description="Helical" evidence="1">
    <location>
        <begin position="157"/>
        <end position="176"/>
    </location>
</feature>
<dbReference type="EMBL" id="NMYC01000005">
    <property type="protein sequence ID" value="PLS26795.1"/>
    <property type="molecule type" value="Genomic_DNA"/>
</dbReference>
<evidence type="ECO:0000256" key="1">
    <source>
        <dbReference type="SAM" id="Phobius"/>
    </source>
</evidence>
<dbReference type="Proteomes" id="UP000234935">
    <property type="component" value="Unassembled WGS sequence"/>
</dbReference>
<dbReference type="OrthoDB" id="9180256at2"/>
<dbReference type="Pfam" id="PF07690">
    <property type="entry name" value="MFS_1"/>
    <property type="match status" value="2"/>
</dbReference>
<keyword evidence="1" id="KW-0472">Membrane</keyword>
<feature type="transmembrane region" description="Helical" evidence="1">
    <location>
        <begin position="36"/>
        <end position="56"/>
    </location>
</feature>
<feature type="transmembrane region" description="Helical" evidence="1">
    <location>
        <begin position="284"/>
        <end position="302"/>
    </location>
</feature>
<keyword evidence="1" id="KW-0812">Transmembrane</keyword>
<dbReference type="RefSeq" id="WP_051198460.1">
    <property type="nucleotide sequence ID" value="NZ_NMYC01000005.1"/>
</dbReference>